<dbReference type="InterPro" id="IPR013657">
    <property type="entry name" value="SCL35B1-4/HUT1"/>
</dbReference>
<evidence type="ECO:0000256" key="3">
    <source>
        <dbReference type="ARBA" id="ARBA00022692"/>
    </source>
</evidence>
<dbReference type="PANTHER" id="PTHR10778:SF10">
    <property type="entry name" value="SOLUTE CARRIER FAMILY 35 MEMBER B1"/>
    <property type="match status" value="1"/>
</dbReference>
<feature type="transmembrane region" description="Helical" evidence="7">
    <location>
        <begin position="111"/>
        <end position="128"/>
    </location>
</feature>
<keyword evidence="6 7" id="KW-0472">Membrane</keyword>
<dbReference type="PANTHER" id="PTHR10778">
    <property type="entry name" value="SOLUTE CARRIER FAMILY 35 MEMBER B"/>
    <property type="match status" value="1"/>
</dbReference>
<keyword evidence="4" id="KW-0256">Endoplasmic reticulum</keyword>
<evidence type="ECO:0000256" key="4">
    <source>
        <dbReference type="ARBA" id="ARBA00022824"/>
    </source>
</evidence>
<reference evidence="8 9" key="1">
    <citation type="journal article" date="2015" name="Sci. Rep.">
        <title>Genome of the facultative scuticociliatosis pathogen Pseudocohnilembus persalinus provides insight into its virulence through horizontal gene transfer.</title>
        <authorList>
            <person name="Xiong J."/>
            <person name="Wang G."/>
            <person name="Cheng J."/>
            <person name="Tian M."/>
            <person name="Pan X."/>
            <person name="Warren A."/>
            <person name="Jiang C."/>
            <person name="Yuan D."/>
            <person name="Miao W."/>
        </authorList>
    </citation>
    <scope>NUCLEOTIDE SEQUENCE [LARGE SCALE GENOMIC DNA]</scope>
    <source>
        <strain evidence="8">36N120E</strain>
    </source>
</reference>
<accession>A0A0V0QHY7</accession>
<dbReference type="EMBL" id="LDAU01000163">
    <property type="protein sequence ID" value="KRX01806.1"/>
    <property type="molecule type" value="Genomic_DNA"/>
</dbReference>
<evidence type="ECO:0000256" key="5">
    <source>
        <dbReference type="ARBA" id="ARBA00022989"/>
    </source>
</evidence>
<feature type="transmembrane region" description="Helical" evidence="7">
    <location>
        <begin position="237"/>
        <end position="255"/>
    </location>
</feature>
<feature type="transmembrane region" description="Helical" evidence="7">
    <location>
        <begin position="160"/>
        <end position="179"/>
    </location>
</feature>
<feature type="transmembrane region" description="Helical" evidence="7">
    <location>
        <begin position="200"/>
        <end position="217"/>
    </location>
</feature>
<organism evidence="8 9">
    <name type="scientific">Pseudocohnilembus persalinus</name>
    <name type="common">Ciliate</name>
    <dbReference type="NCBI Taxonomy" id="266149"/>
    <lineage>
        <taxon>Eukaryota</taxon>
        <taxon>Sar</taxon>
        <taxon>Alveolata</taxon>
        <taxon>Ciliophora</taxon>
        <taxon>Intramacronucleata</taxon>
        <taxon>Oligohymenophorea</taxon>
        <taxon>Scuticociliatia</taxon>
        <taxon>Philasterida</taxon>
        <taxon>Pseudocohnilembidae</taxon>
        <taxon>Pseudocohnilembus</taxon>
    </lineage>
</organism>
<sequence length="278" mass="31251">MHRFLKFVIGCGGVYVSFMGYGVMQEKLYKSHYPTYNDEHNLEKFTFGFGIQIIQSFLAIIMGFILTRGEPEVPEKQQMGQIDQAKMGLFGCVSMLGSNYALSYVSYPVQALFKSCKVLSVLLVGLLFGKTKYRFLQYLTGILVTLGVFGFNFMNSKSGGNTQILGLVLLMISLLSDGLMAEEQNSARSKFNLSSFRMMLYSNKYTFLISLAYSILTQQLPLLLDFLYLRPSALPDLFLAGLLGAIGLPFIFYTIKHFGPANLAIITTTRKLFTVFWV</sequence>
<dbReference type="GO" id="GO:0005459">
    <property type="term" value="F:UDP-galactose transmembrane transporter activity"/>
    <property type="evidence" value="ECO:0007669"/>
    <property type="project" value="TreeGrafter"/>
</dbReference>
<evidence type="ECO:0000256" key="6">
    <source>
        <dbReference type="ARBA" id="ARBA00023136"/>
    </source>
</evidence>
<feature type="transmembrane region" description="Helical" evidence="7">
    <location>
        <begin position="135"/>
        <end position="154"/>
    </location>
</feature>
<dbReference type="OrthoDB" id="312226at2759"/>
<dbReference type="GO" id="GO:0000139">
    <property type="term" value="C:Golgi membrane"/>
    <property type="evidence" value="ECO:0007669"/>
    <property type="project" value="TreeGrafter"/>
</dbReference>
<evidence type="ECO:0008006" key="10">
    <source>
        <dbReference type="Google" id="ProtNLM"/>
    </source>
</evidence>
<evidence type="ECO:0000256" key="7">
    <source>
        <dbReference type="SAM" id="Phobius"/>
    </source>
</evidence>
<dbReference type="Pfam" id="PF08449">
    <property type="entry name" value="UAA"/>
    <property type="match status" value="1"/>
</dbReference>
<dbReference type="OMA" id="VQMEMLF"/>
<dbReference type="FunCoup" id="A0A0V0QHY7">
    <property type="interactions" value="397"/>
</dbReference>
<keyword evidence="2" id="KW-0813">Transport</keyword>
<evidence type="ECO:0000256" key="2">
    <source>
        <dbReference type="ARBA" id="ARBA00022448"/>
    </source>
</evidence>
<evidence type="ECO:0000313" key="9">
    <source>
        <dbReference type="Proteomes" id="UP000054937"/>
    </source>
</evidence>
<keyword evidence="9" id="KW-1185">Reference proteome</keyword>
<dbReference type="GO" id="GO:0005789">
    <property type="term" value="C:endoplasmic reticulum membrane"/>
    <property type="evidence" value="ECO:0007669"/>
    <property type="project" value="UniProtKB-SubCell"/>
</dbReference>
<keyword evidence="5 7" id="KW-1133">Transmembrane helix</keyword>
<evidence type="ECO:0000256" key="1">
    <source>
        <dbReference type="ARBA" id="ARBA00004477"/>
    </source>
</evidence>
<dbReference type="GO" id="GO:0005460">
    <property type="term" value="F:UDP-glucose transmembrane transporter activity"/>
    <property type="evidence" value="ECO:0007669"/>
    <property type="project" value="TreeGrafter"/>
</dbReference>
<feature type="transmembrane region" description="Helical" evidence="7">
    <location>
        <begin position="7"/>
        <end position="25"/>
    </location>
</feature>
<protein>
    <recommendedName>
        <fullName evidence="10">UAA transporter</fullName>
    </recommendedName>
</protein>
<proteinExistence type="predicted"/>
<dbReference type="Proteomes" id="UP000054937">
    <property type="component" value="Unassembled WGS sequence"/>
</dbReference>
<comment type="caution">
    <text evidence="8">The sequence shown here is derived from an EMBL/GenBank/DDBJ whole genome shotgun (WGS) entry which is preliminary data.</text>
</comment>
<comment type="subcellular location">
    <subcellularLocation>
        <location evidence="1">Endoplasmic reticulum membrane</location>
        <topology evidence="1">Multi-pass membrane protein</topology>
    </subcellularLocation>
</comment>
<evidence type="ECO:0000313" key="8">
    <source>
        <dbReference type="EMBL" id="KRX01806.1"/>
    </source>
</evidence>
<name>A0A0V0QHY7_PSEPJ</name>
<feature type="transmembrane region" description="Helical" evidence="7">
    <location>
        <begin position="45"/>
        <end position="66"/>
    </location>
</feature>
<dbReference type="AlphaFoldDB" id="A0A0V0QHY7"/>
<dbReference type="InParanoid" id="A0A0V0QHY7"/>
<feature type="transmembrane region" description="Helical" evidence="7">
    <location>
        <begin position="87"/>
        <end position="105"/>
    </location>
</feature>
<keyword evidence="3 7" id="KW-0812">Transmembrane</keyword>
<gene>
    <name evidence="8" type="ORF">PPERSA_00516</name>
</gene>